<protein>
    <submittedName>
        <fullName evidence="1">Uncharacterized protein</fullName>
    </submittedName>
</protein>
<organism evidence="1 2">
    <name type="scientific">Pedobacter frigoris</name>
    <dbReference type="NCBI Taxonomy" id="2571272"/>
    <lineage>
        <taxon>Bacteria</taxon>
        <taxon>Pseudomonadati</taxon>
        <taxon>Bacteroidota</taxon>
        <taxon>Sphingobacteriia</taxon>
        <taxon>Sphingobacteriales</taxon>
        <taxon>Sphingobacteriaceae</taxon>
        <taxon>Pedobacter</taxon>
    </lineage>
</organism>
<proteinExistence type="predicted"/>
<dbReference type="PROSITE" id="PS51257">
    <property type="entry name" value="PROKAR_LIPOPROTEIN"/>
    <property type="match status" value="1"/>
</dbReference>
<reference evidence="1 2" key="1">
    <citation type="submission" date="2019-04" db="EMBL/GenBank/DDBJ databases">
        <title>Pedobacter sp. RP-3-15 sp. nov., isolated from Arctic soil.</title>
        <authorList>
            <person name="Dahal R.H."/>
            <person name="Kim D.-U."/>
        </authorList>
    </citation>
    <scope>NUCLEOTIDE SEQUENCE [LARGE SCALE GENOMIC DNA]</scope>
    <source>
        <strain evidence="1 2">RP-3-15</strain>
    </source>
</reference>
<evidence type="ECO:0000313" key="1">
    <source>
        <dbReference type="EMBL" id="TKC07474.1"/>
    </source>
</evidence>
<sequence>MKKYILTHANLFALLALCVMVSCKKDRKLIQMPKLKQFASWSLDGKAMRSEVARSFNIGDQLIILGERDKAYFHIKINNAKKGVFPFGKDNEKGKSVFSALDNTLSYFSELLDCNLVSQDADGYVEIKSFGKVGEYITGNFLGKALIQENCEISQKDISGSFKVIRSK</sequence>
<dbReference type="EMBL" id="SWBQ01000002">
    <property type="protein sequence ID" value="TKC07474.1"/>
    <property type="molecule type" value="Genomic_DNA"/>
</dbReference>
<gene>
    <name evidence="1" type="ORF">FA047_09515</name>
</gene>
<name>A0A4U1CPW8_9SPHI</name>
<dbReference type="OrthoDB" id="770607at2"/>
<dbReference type="Proteomes" id="UP000307244">
    <property type="component" value="Unassembled WGS sequence"/>
</dbReference>
<comment type="caution">
    <text evidence="1">The sequence shown here is derived from an EMBL/GenBank/DDBJ whole genome shotgun (WGS) entry which is preliminary data.</text>
</comment>
<evidence type="ECO:0000313" key="2">
    <source>
        <dbReference type="Proteomes" id="UP000307244"/>
    </source>
</evidence>
<accession>A0A4U1CPW8</accession>
<dbReference type="AlphaFoldDB" id="A0A4U1CPW8"/>
<dbReference type="RefSeq" id="WP_136835796.1">
    <property type="nucleotide sequence ID" value="NZ_SWBQ01000002.1"/>
</dbReference>
<keyword evidence="2" id="KW-1185">Reference proteome</keyword>